<dbReference type="GO" id="GO:0006355">
    <property type="term" value="P:regulation of DNA-templated transcription"/>
    <property type="evidence" value="ECO:0007669"/>
    <property type="project" value="InterPro"/>
</dbReference>
<keyword evidence="11" id="KW-1185">Reference proteome</keyword>
<feature type="domain" description="OmpR/PhoB-type" evidence="9">
    <location>
        <begin position="124"/>
        <end position="223"/>
    </location>
</feature>
<proteinExistence type="predicted"/>
<evidence type="ECO:0000256" key="1">
    <source>
        <dbReference type="ARBA" id="ARBA00022553"/>
    </source>
</evidence>
<evidence type="ECO:0000259" key="8">
    <source>
        <dbReference type="PROSITE" id="PS50110"/>
    </source>
</evidence>
<dbReference type="Gene3D" id="3.40.50.2300">
    <property type="match status" value="1"/>
</dbReference>
<dbReference type="InterPro" id="IPR039420">
    <property type="entry name" value="WalR-like"/>
</dbReference>
<dbReference type="Gene3D" id="1.10.10.10">
    <property type="entry name" value="Winged helix-like DNA-binding domain superfamily/Winged helix DNA-binding domain"/>
    <property type="match status" value="1"/>
</dbReference>
<dbReference type="FunFam" id="3.40.50.2300:FF:000001">
    <property type="entry name" value="DNA-binding response regulator PhoB"/>
    <property type="match status" value="1"/>
</dbReference>
<dbReference type="Pfam" id="PF00486">
    <property type="entry name" value="Trans_reg_C"/>
    <property type="match status" value="1"/>
</dbReference>
<dbReference type="SMART" id="SM00448">
    <property type="entry name" value="REC"/>
    <property type="match status" value="1"/>
</dbReference>
<dbReference type="PROSITE" id="PS50110">
    <property type="entry name" value="RESPONSE_REGULATORY"/>
    <property type="match status" value="1"/>
</dbReference>
<dbReference type="SMART" id="SM00862">
    <property type="entry name" value="Trans_reg_C"/>
    <property type="match status" value="1"/>
</dbReference>
<sequence>MRILIVDDEPELLEQIRQALNRQQYTTDTAMDGEEALDRAFSDPYDLIILDVMLPKKDGFGVLLELRNEKITTPILMLTARGEIEDRIKGLDLGADDYLAKPFSMAELLARIRALLRRGNELVTSVLETGNLRLNTATREVTLNDRPLKLTPKEFSVLEFLLYNRNRAVSRFSMAEHVWGDAFDPFTMSNNIDVHIKNLRRKIGDTGGEVIRTVRGVGYIIRDDD</sequence>
<dbReference type="PANTHER" id="PTHR48111">
    <property type="entry name" value="REGULATOR OF RPOS"/>
    <property type="match status" value="1"/>
</dbReference>
<dbReference type="PROSITE" id="PS51755">
    <property type="entry name" value="OMPR_PHOB"/>
    <property type="match status" value="1"/>
</dbReference>
<dbReference type="InterPro" id="IPR001789">
    <property type="entry name" value="Sig_transdc_resp-reg_receiver"/>
</dbReference>
<dbReference type="EMBL" id="AP024233">
    <property type="protein sequence ID" value="BCO09485.1"/>
    <property type="molecule type" value="Genomic_DNA"/>
</dbReference>
<evidence type="ECO:0000256" key="3">
    <source>
        <dbReference type="ARBA" id="ARBA00023015"/>
    </source>
</evidence>
<keyword evidence="4 7" id="KW-0238">DNA-binding</keyword>
<evidence type="ECO:0000256" key="6">
    <source>
        <dbReference type="PROSITE-ProRule" id="PRU00169"/>
    </source>
</evidence>
<accession>A0A915UAF2</accession>
<dbReference type="GO" id="GO:0005829">
    <property type="term" value="C:cytosol"/>
    <property type="evidence" value="ECO:0007669"/>
    <property type="project" value="TreeGrafter"/>
</dbReference>
<dbReference type="CDD" id="cd00383">
    <property type="entry name" value="trans_reg_C"/>
    <property type="match status" value="1"/>
</dbReference>
<evidence type="ECO:0000313" key="10">
    <source>
        <dbReference type="EMBL" id="BCO09485.1"/>
    </source>
</evidence>
<keyword evidence="3" id="KW-0805">Transcription regulation</keyword>
<feature type="DNA-binding region" description="OmpR/PhoB-type" evidence="7">
    <location>
        <begin position="124"/>
        <end position="223"/>
    </location>
</feature>
<dbReference type="PANTHER" id="PTHR48111:SF1">
    <property type="entry name" value="TWO-COMPONENT RESPONSE REGULATOR ORR33"/>
    <property type="match status" value="1"/>
</dbReference>
<reference evidence="10" key="1">
    <citation type="submission" date="2020-12" db="EMBL/GenBank/DDBJ databases">
        <title>Desulfobium dissulfuricans gen. nov., sp. nov., a novel mesophilic, sulfate-reducing bacterium isolated from a deep-sea hydrothermal vent.</title>
        <authorList>
            <person name="Hashimoto Y."/>
            <person name="Tame A."/>
            <person name="Sawayama S."/>
            <person name="Miyazaki J."/>
            <person name="Takai K."/>
            <person name="Nakagawa S."/>
        </authorList>
    </citation>
    <scope>NUCLEOTIDE SEQUENCE</scope>
    <source>
        <strain evidence="10">GF1</strain>
    </source>
</reference>
<feature type="modified residue" description="4-aspartylphosphate" evidence="6">
    <location>
        <position position="51"/>
    </location>
</feature>
<dbReference type="KEGG" id="ddu:GF1_18610"/>
<name>A0A915UAF2_9BACT</name>
<dbReference type="InterPro" id="IPR036388">
    <property type="entry name" value="WH-like_DNA-bd_sf"/>
</dbReference>
<dbReference type="CDD" id="cd17625">
    <property type="entry name" value="REC_OmpR_DrrD-like"/>
    <property type="match status" value="1"/>
</dbReference>
<dbReference type="GO" id="GO:0000976">
    <property type="term" value="F:transcription cis-regulatory region binding"/>
    <property type="evidence" value="ECO:0007669"/>
    <property type="project" value="TreeGrafter"/>
</dbReference>
<dbReference type="InterPro" id="IPR011006">
    <property type="entry name" value="CheY-like_superfamily"/>
</dbReference>
<feature type="domain" description="Response regulatory" evidence="8">
    <location>
        <begin position="2"/>
        <end position="116"/>
    </location>
</feature>
<dbReference type="Pfam" id="PF00072">
    <property type="entry name" value="Response_reg"/>
    <property type="match status" value="1"/>
</dbReference>
<evidence type="ECO:0000313" key="11">
    <source>
        <dbReference type="Proteomes" id="UP001063350"/>
    </source>
</evidence>
<dbReference type="GO" id="GO:0000156">
    <property type="term" value="F:phosphorelay response regulator activity"/>
    <property type="evidence" value="ECO:0007669"/>
    <property type="project" value="TreeGrafter"/>
</dbReference>
<dbReference type="AlphaFoldDB" id="A0A915UAF2"/>
<dbReference type="Gene3D" id="6.10.250.690">
    <property type="match status" value="1"/>
</dbReference>
<evidence type="ECO:0000256" key="2">
    <source>
        <dbReference type="ARBA" id="ARBA00023012"/>
    </source>
</evidence>
<dbReference type="Proteomes" id="UP001063350">
    <property type="component" value="Chromosome"/>
</dbReference>
<evidence type="ECO:0000256" key="5">
    <source>
        <dbReference type="ARBA" id="ARBA00023163"/>
    </source>
</evidence>
<dbReference type="GO" id="GO:0032993">
    <property type="term" value="C:protein-DNA complex"/>
    <property type="evidence" value="ECO:0007669"/>
    <property type="project" value="TreeGrafter"/>
</dbReference>
<evidence type="ECO:0000259" key="9">
    <source>
        <dbReference type="PROSITE" id="PS51755"/>
    </source>
</evidence>
<gene>
    <name evidence="10" type="ORF">GF1_18610</name>
</gene>
<evidence type="ECO:0000256" key="7">
    <source>
        <dbReference type="PROSITE-ProRule" id="PRU01091"/>
    </source>
</evidence>
<keyword evidence="1 6" id="KW-0597">Phosphoprotein</keyword>
<dbReference type="InterPro" id="IPR001867">
    <property type="entry name" value="OmpR/PhoB-type_DNA-bd"/>
</dbReference>
<dbReference type="RefSeq" id="WP_267926229.1">
    <property type="nucleotide sequence ID" value="NZ_AP024233.1"/>
</dbReference>
<evidence type="ECO:0000256" key="4">
    <source>
        <dbReference type="ARBA" id="ARBA00023125"/>
    </source>
</evidence>
<dbReference type="SUPFAM" id="SSF52172">
    <property type="entry name" value="CheY-like"/>
    <property type="match status" value="1"/>
</dbReference>
<keyword evidence="5" id="KW-0804">Transcription</keyword>
<keyword evidence="2" id="KW-0902">Two-component regulatory system</keyword>
<protein>
    <submittedName>
        <fullName evidence="10">DNA-binding response regulator</fullName>
    </submittedName>
</protein>
<organism evidence="10 11">
    <name type="scientific">Desulfolithobacter dissulfuricans</name>
    <dbReference type="NCBI Taxonomy" id="2795293"/>
    <lineage>
        <taxon>Bacteria</taxon>
        <taxon>Pseudomonadati</taxon>
        <taxon>Thermodesulfobacteriota</taxon>
        <taxon>Desulfobulbia</taxon>
        <taxon>Desulfobulbales</taxon>
        <taxon>Desulfobulbaceae</taxon>
        <taxon>Desulfolithobacter</taxon>
    </lineage>
</organism>